<dbReference type="SMART" id="SM01120">
    <property type="entry name" value="Dak2"/>
    <property type="match status" value="1"/>
</dbReference>
<dbReference type="PANTHER" id="PTHR28629:SF4">
    <property type="entry name" value="TRIOKINASE_FMN CYCLASE"/>
    <property type="match status" value="1"/>
</dbReference>
<evidence type="ECO:0000259" key="3">
    <source>
        <dbReference type="PROSITE" id="PS51480"/>
    </source>
</evidence>
<dbReference type="PANTHER" id="PTHR28629">
    <property type="entry name" value="TRIOKINASE/FMN CYCLASE"/>
    <property type="match status" value="1"/>
</dbReference>
<dbReference type="RefSeq" id="WP_090219245.1">
    <property type="nucleotide sequence ID" value="NZ_CANMPF010000007.1"/>
</dbReference>
<sequence length="200" mass="20859">MALTTDTLRIGINKITDQVDPMGAHLNELDGRLGDGDLGVTMVNGFKNIAAVSDDLPDDFGMACMDCAKAMTKVSGSSFGTLMGISLMAVAKQTKGQTEIEWDRLPDLLQAALDAMIARGGASIGDKTMLDSLTAVIAATTGKTSAQDALAAAAEAADGALIEFFDQPCKIGRARIFGDKTKGMDDPGMVAIKSMIDCFT</sequence>
<dbReference type="GO" id="GO:0019563">
    <property type="term" value="P:glycerol catabolic process"/>
    <property type="evidence" value="ECO:0007669"/>
    <property type="project" value="TreeGrafter"/>
</dbReference>
<accession>A0A1G5QZV9</accession>
<dbReference type="InterPro" id="IPR050861">
    <property type="entry name" value="Dihydroxyacetone_Kinase"/>
</dbReference>
<dbReference type="AlphaFoldDB" id="A0A1G5QZV9"/>
<dbReference type="STRING" id="1156985.SAMN04488118_10718"/>
<evidence type="ECO:0000313" key="4">
    <source>
        <dbReference type="EMBL" id="SCZ67256.1"/>
    </source>
</evidence>
<evidence type="ECO:0000256" key="1">
    <source>
        <dbReference type="ARBA" id="ARBA00022679"/>
    </source>
</evidence>
<proteinExistence type="predicted"/>
<dbReference type="GO" id="GO:0005829">
    <property type="term" value="C:cytosol"/>
    <property type="evidence" value="ECO:0007669"/>
    <property type="project" value="TreeGrafter"/>
</dbReference>
<dbReference type="EMBL" id="FMWG01000007">
    <property type="protein sequence ID" value="SCZ67256.1"/>
    <property type="molecule type" value="Genomic_DNA"/>
</dbReference>
<keyword evidence="5" id="KW-1185">Reference proteome</keyword>
<evidence type="ECO:0000256" key="2">
    <source>
        <dbReference type="ARBA" id="ARBA00022777"/>
    </source>
</evidence>
<protein>
    <submittedName>
        <fullName evidence="4">Dihydroxyacetone kinase DhaL subunit</fullName>
    </submittedName>
</protein>
<evidence type="ECO:0000313" key="5">
    <source>
        <dbReference type="Proteomes" id="UP000198767"/>
    </source>
</evidence>
<dbReference type="GO" id="GO:0004371">
    <property type="term" value="F:glycerone kinase activity"/>
    <property type="evidence" value="ECO:0007669"/>
    <property type="project" value="InterPro"/>
</dbReference>
<dbReference type="Pfam" id="PF02734">
    <property type="entry name" value="Dak2"/>
    <property type="match status" value="1"/>
</dbReference>
<feature type="domain" description="DhaL" evidence="3">
    <location>
        <begin position="6"/>
        <end position="200"/>
    </location>
</feature>
<dbReference type="Gene3D" id="1.25.40.340">
    <property type="match status" value="1"/>
</dbReference>
<dbReference type="SUPFAM" id="SSF101473">
    <property type="entry name" value="DhaL-like"/>
    <property type="match status" value="1"/>
</dbReference>
<gene>
    <name evidence="4" type="ORF">SAMN04488118_10718</name>
</gene>
<dbReference type="PROSITE" id="PS51480">
    <property type="entry name" value="DHAL"/>
    <property type="match status" value="1"/>
</dbReference>
<keyword evidence="1" id="KW-0808">Transferase</keyword>
<dbReference type="InterPro" id="IPR036117">
    <property type="entry name" value="DhaL_dom_sf"/>
</dbReference>
<reference evidence="4 5" key="1">
    <citation type="submission" date="2016-10" db="EMBL/GenBank/DDBJ databases">
        <authorList>
            <person name="de Groot N.N."/>
        </authorList>
    </citation>
    <scope>NUCLEOTIDE SEQUENCE [LARGE SCALE GENOMIC DNA]</scope>
    <source>
        <strain evidence="4 5">U95</strain>
    </source>
</reference>
<keyword evidence="2 4" id="KW-0418">Kinase</keyword>
<name>A0A1G5QZV9_9RHOB</name>
<dbReference type="Proteomes" id="UP000198767">
    <property type="component" value="Unassembled WGS sequence"/>
</dbReference>
<dbReference type="OrthoDB" id="9800291at2"/>
<dbReference type="InterPro" id="IPR004007">
    <property type="entry name" value="DhaL_dom"/>
</dbReference>
<organism evidence="4 5">
    <name type="scientific">Epibacterium ulvae</name>
    <dbReference type="NCBI Taxonomy" id="1156985"/>
    <lineage>
        <taxon>Bacteria</taxon>
        <taxon>Pseudomonadati</taxon>
        <taxon>Pseudomonadota</taxon>
        <taxon>Alphaproteobacteria</taxon>
        <taxon>Rhodobacterales</taxon>
        <taxon>Roseobacteraceae</taxon>
        <taxon>Epibacterium</taxon>
    </lineage>
</organism>